<evidence type="ECO:0000256" key="5">
    <source>
        <dbReference type="ARBA" id="ARBA00022989"/>
    </source>
</evidence>
<dbReference type="PANTHER" id="PTHR24061:SF3">
    <property type="entry name" value="TASTE RECEPTOR TYPE 1 MEMBER 1"/>
    <property type="match status" value="1"/>
</dbReference>
<dbReference type="Pfam" id="PF07562">
    <property type="entry name" value="NCD3G"/>
    <property type="match status" value="1"/>
</dbReference>
<keyword evidence="16" id="KW-1185">Reference proteome</keyword>
<evidence type="ECO:0000256" key="1">
    <source>
        <dbReference type="ARBA" id="ARBA00004651"/>
    </source>
</evidence>
<dbReference type="PROSITE" id="PS50259">
    <property type="entry name" value="G_PROTEIN_RECEP_F3_4"/>
    <property type="match status" value="1"/>
</dbReference>
<dbReference type="eggNOG" id="KOG1056">
    <property type="taxonomic scope" value="Eukaryota"/>
</dbReference>
<dbReference type="Proteomes" id="UP000008672">
    <property type="component" value="Unassembled WGS sequence"/>
</dbReference>
<dbReference type="InParanoid" id="H3BHP4"/>
<dbReference type="GO" id="GO:0050909">
    <property type="term" value="P:sensory perception of taste"/>
    <property type="evidence" value="ECO:0007669"/>
    <property type="project" value="UniProtKB-ARBA"/>
</dbReference>
<dbReference type="InterPro" id="IPR028082">
    <property type="entry name" value="Peripla_BP_I"/>
</dbReference>
<name>H3BHP4_LATCH</name>
<keyword evidence="3 12" id="KW-0812">Transmembrane</keyword>
<keyword evidence="7 12" id="KW-0472">Membrane</keyword>
<evidence type="ECO:0000259" key="14">
    <source>
        <dbReference type="PROSITE" id="PS50259"/>
    </source>
</evidence>
<evidence type="ECO:0000256" key="13">
    <source>
        <dbReference type="SAM" id="SignalP"/>
    </source>
</evidence>
<evidence type="ECO:0000256" key="2">
    <source>
        <dbReference type="ARBA" id="ARBA00022475"/>
    </source>
</evidence>
<evidence type="ECO:0000256" key="10">
    <source>
        <dbReference type="ARBA" id="ARBA00023224"/>
    </source>
</evidence>
<dbReference type="GO" id="GO:0005886">
    <property type="term" value="C:plasma membrane"/>
    <property type="evidence" value="ECO:0007669"/>
    <property type="project" value="UniProtKB-SubCell"/>
</dbReference>
<feature type="domain" description="G-protein coupled receptors family 3 profile" evidence="14">
    <location>
        <begin position="568"/>
        <end position="824"/>
    </location>
</feature>
<proteinExistence type="inferred from homology"/>
<sequence length="842" mass="94864">PTFCFACLMCNMLLLLAICTLRDKENLSDCTDEFKLHGDYIIGGLFPVHYATKGLYLKYKPDAVDCQEKGLKLPFYKRGYMHLQALRFAVEEINNSSSLLPSITLGYDLFDDCYEAAGIMATFSFLSANLESNVKIQKDYISYQSKVIAVIGPMVSDTAVTTSSILSYFMVPQISYTASTEALSNKRIFQSFLRSFPSGKHQAQAMVLLLKKFQWNWIIVVGSDTEYGRSGKQSIVQLAAENGICVAYHKSISDTGSKITDDITEVINVSIKQNVKVILIFSEVPLASGFFKEIIKSNIIGRVWIGSSVWATDRSIYDMTKTGSIGTVFGIAAQPGRMDGFDFFVTKALYDQSKWINDSTMGICNKFCEECKSLVPEDFINIPEKRESFRVYSAVHAVAHSLHQLLDCDSGSCQKSVYFPWQLLEKVKQVNFSLHDKLINFDERGEVPTGYDVVLWNWTTGEPSFDTIGEYSARLKSINIHSGLIDWHTEGNTIPVSVCSEDCLPGQKRKQAGPYICCFYCLTCPEGTYINKSNLYECQPCDKDQWAPEGSPLCYQRTVEYLSWTIDVSIALISISTIGLFLTVGVGIIFIINRDTPVVKAAGGKLCLPMLTSLTCCFCSIYFFIGKPSLVTCILRQLLFPVSYTACLSCLLLRSFQIMCIFKMAARLPVSFDYWVKHNGQYMFICIVTAIQVFLCSFWIGIGNNEPLFVYRFKDAIVLKCGEYTALAIISEVAYTGLLSALCFIFSYTGEELPKNYNEAKCITFTMLIYFISVICYFMFDKAQSERNSTMWMVICILARLYGVLGGYYFPKCYVILFKPMQNTTAFFQACLQDYNNRKSSI</sequence>
<dbReference type="Gene3D" id="3.40.50.2300">
    <property type="match status" value="2"/>
</dbReference>
<dbReference type="SUPFAM" id="SSF53822">
    <property type="entry name" value="Periplasmic binding protein-like I"/>
    <property type="match status" value="1"/>
</dbReference>
<evidence type="ECO:0000256" key="6">
    <source>
        <dbReference type="ARBA" id="ARBA00023040"/>
    </source>
</evidence>
<feature type="transmembrane region" description="Helical" evidence="12">
    <location>
        <begin position="760"/>
        <end position="780"/>
    </location>
</feature>
<keyword evidence="6" id="KW-0297">G-protein coupled receptor</keyword>
<reference evidence="15" key="3">
    <citation type="submission" date="2025-09" db="UniProtKB">
        <authorList>
            <consortium name="Ensembl"/>
        </authorList>
    </citation>
    <scope>IDENTIFICATION</scope>
</reference>
<dbReference type="HOGENOM" id="CLU_005389_5_1_1"/>
<comment type="subcellular location">
    <subcellularLocation>
        <location evidence="1">Cell membrane</location>
        <topology evidence="1">Multi-pass membrane protein</topology>
    </subcellularLocation>
</comment>
<dbReference type="InterPro" id="IPR000068">
    <property type="entry name" value="GPCR_3_Ca_sens_rcpt-rel"/>
</dbReference>
<dbReference type="FunFam" id="2.10.50.30:FF:000004">
    <property type="entry name" value="Taste receptor type 1 member 3-like protein"/>
    <property type="match status" value="1"/>
</dbReference>
<keyword evidence="4 13" id="KW-0732">Signal</keyword>
<comment type="similarity">
    <text evidence="11">Belongs to the G-protein coupled receptor 3 family. TAS1R subfamily.</text>
</comment>
<dbReference type="Pfam" id="PF01094">
    <property type="entry name" value="ANF_receptor"/>
    <property type="match status" value="1"/>
</dbReference>
<dbReference type="InterPro" id="IPR017979">
    <property type="entry name" value="GPCR_3_CS"/>
</dbReference>
<reference evidence="15" key="2">
    <citation type="submission" date="2025-08" db="UniProtKB">
        <authorList>
            <consortium name="Ensembl"/>
        </authorList>
    </citation>
    <scope>IDENTIFICATION</scope>
</reference>
<dbReference type="PRINTS" id="PR00592">
    <property type="entry name" value="CASENSINGR"/>
</dbReference>
<feature type="transmembrane region" description="Helical" evidence="12">
    <location>
        <begin position="638"/>
        <end position="662"/>
    </location>
</feature>
<dbReference type="InterPro" id="IPR038550">
    <property type="entry name" value="GPCR_3_9-Cys_sf"/>
</dbReference>
<feature type="transmembrane region" description="Helical" evidence="12">
    <location>
        <begin position="724"/>
        <end position="748"/>
    </location>
</feature>
<keyword evidence="5 12" id="KW-1133">Transmembrane helix</keyword>
<keyword evidence="8" id="KW-0675">Receptor</keyword>
<dbReference type="InterPro" id="IPR000337">
    <property type="entry name" value="GPCR_3"/>
</dbReference>
<dbReference type="Gene3D" id="2.10.50.30">
    <property type="entry name" value="GPCR, family 3, nine cysteines domain"/>
    <property type="match status" value="1"/>
</dbReference>
<dbReference type="AlphaFoldDB" id="H3BHP4"/>
<dbReference type="STRING" id="7897.ENSLACP00000021415"/>
<evidence type="ECO:0000256" key="8">
    <source>
        <dbReference type="ARBA" id="ARBA00023170"/>
    </source>
</evidence>
<feature type="transmembrane region" description="Helical" evidence="12">
    <location>
        <begin position="792"/>
        <end position="811"/>
    </location>
</feature>
<dbReference type="Ensembl" id="ENSLACT00000021556.1">
    <property type="protein sequence ID" value="ENSLACP00000021415.1"/>
    <property type="gene ID" value="ENSLACG00000018816.1"/>
</dbReference>
<feature type="transmembrane region" description="Helical" evidence="12">
    <location>
        <begin position="606"/>
        <end position="626"/>
    </location>
</feature>
<keyword evidence="9" id="KW-0325">Glycoprotein</keyword>
<reference evidence="16" key="1">
    <citation type="submission" date="2011-08" db="EMBL/GenBank/DDBJ databases">
        <title>The draft genome of Latimeria chalumnae.</title>
        <authorList>
            <person name="Di Palma F."/>
            <person name="Alfoldi J."/>
            <person name="Johnson J."/>
            <person name="Berlin A."/>
            <person name="Gnerre S."/>
            <person name="Jaffe D."/>
            <person name="MacCallum I."/>
            <person name="Young S."/>
            <person name="Walker B.J."/>
            <person name="Lander E."/>
            <person name="Lindblad-Toh K."/>
        </authorList>
    </citation>
    <scope>NUCLEOTIDE SEQUENCE [LARGE SCALE GENOMIC DNA]</scope>
    <source>
        <strain evidence="16">Wild caught</strain>
    </source>
</reference>
<dbReference type="Pfam" id="PF00003">
    <property type="entry name" value="7tm_3"/>
    <property type="match status" value="1"/>
</dbReference>
<evidence type="ECO:0000256" key="7">
    <source>
        <dbReference type="ARBA" id="ARBA00023136"/>
    </source>
</evidence>
<dbReference type="PROSITE" id="PS00980">
    <property type="entry name" value="G_PROTEIN_RECEP_F3_2"/>
    <property type="match status" value="1"/>
</dbReference>
<dbReference type="InterPro" id="IPR017978">
    <property type="entry name" value="GPCR_3_C"/>
</dbReference>
<evidence type="ECO:0000256" key="4">
    <source>
        <dbReference type="ARBA" id="ARBA00022729"/>
    </source>
</evidence>
<evidence type="ECO:0000256" key="3">
    <source>
        <dbReference type="ARBA" id="ARBA00022692"/>
    </source>
</evidence>
<feature type="transmembrane region" description="Helical" evidence="12">
    <location>
        <begin position="561"/>
        <end position="594"/>
    </location>
</feature>
<dbReference type="InterPro" id="IPR011500">
    <property type="entry name" value="GPCR_3_9-Cys_dom"/>
</dbReference>
<dbReference type="OMA" id="WINDSTM"/>
<dbReference type="PANTHER" id="PTHR24061">
    <property type="entry name" value="CALCIUM-SENSING RECEPTOR-RELATED"/>
    <property type="match status" value="1"/>
</dbReference>
<dbReference type="PRINTS" id="PR00248">
    <property type="entry name" value="GPCRMGR"/>
</dbReference>
<dbReference type="InterPro" id="IPR001828">
    <property type="entry name" value="ANF_lig-bd_rcpt"/>
</dbReference>
<feature type="signal peptide" evidence="13">
    <location>
        <begin position="1"/>
        <end position="19"/>
    </location>
</feature>
<evidence type="ECO:0000313" key="15">
    <source>
        <dbReference type="Ensembl" id="ENSLACP00000021415.1"/>
    </source>
</evidence>
<evidence type="ECO:0000256" key="9">
    <source>
        <dbReference type="ARBA" id="ARBA00023180"/>
    </source>
</evidence>
<keyword evidence="10" id="KW-0807">Transducer</keyword>
<feature type="chain" id="PRO_5003581391" description="G-protein coupled receptors family 3 profile domain-containing protein" evidence="13">
    <location>
        <begin position="20"/>
        <end position="842"/>
    </location>
</feature>
<evidence type="ECO:0000256" key="12">
    <source>
        <dbReference type="SAM" id="Phobius"/>
    </source>
</evidence>
<feature type="transmembrane region" description="Helical" evidence="12">
    <location>
        <begin position="682"/>
        <end position="704"/>
    </location>
</feature>
<keyword evidence="2" id="KW-1003">Cell membrane</keyword>
<accession>H3BHP4</accession>
<evidence type="ECO:0000313" key="16">
    <source>
        <dbReference type="Proteomes" id="UP000008672"/>
    </source>
</evidence>
<protein>
    <recommendedName>
        <fullName evidence="14">G-protein coupled receptors family 3 profile domain-containing protein</fullName>
    </recommendedName>
</protein>
<dbReference type="FunFam" id="3.40.50.2300:FF:000016">
    <property type="entry name" value="Taste 1 receptor member 2"/>
    <property type="match status" value="1"/>
</dbReference>
<evidence type="ECO:0000256" key="11">
    <source>
        <dbReference type="ARBA" id="ARBA00038492"/>
    </source>
</evidence>
<dbReference type="EMBL" id="AFYH01000434">
    <property type="status" value="NOT_ANNOTATED_CDS"/>
    <property type="molecule type" value="Genomic_DNA"/>
</dbReference>
<organism evidence="15 16">
    <name type="scientific">Latimeria chalumnae</name>
    <name type="common">Coelacanth</name>
    <dbReference type="NCBI Taxonomy" id="7897"/>
    <lineage>
        <taxon>Eukaryota</taxon>
        <taxon>Metazoa</taxon>
        <taxon>Chordata</taxon>
        <taxon>Craniata</taxon>
        <taxon>Vertebrata</taxon>
        <taxon>Euteleostomi</taxon>
        <taxon>Coelacanthiformes</taxon>
        <taxon>Coelacanthidae</taxon>
        <taxon>Latimeria</taxon>
    </lineage>
</organism>
<dbReference type="GO" id="GO:0004930">
    <property type="term" value="F:G protein-coupled receptor activity"/>
    <property type="evidence" value="ECO:0007669"/>
    <property type="project" value="UniProtKB-KW"/>
</dbReference>
<dbReference type="GeneTree" id="ENSGT00940000156136"/>
<dbReference type="PROSITE" id="PS00981">
    <property type="entry name" value="G_PROTEIN_RECEP_F3_3"/>
    <property type="match status" value="1"/>
</dbReference>